<proteinExistence type="inferred from homology"/>
<comment type="subcellular location">
    <subcellularLocation>
        <location evidence="1">Secreted</location>
    </subcellularLocation>
</comment>
<keyword evidence="5" id="KW-0732">Signal</keyword>
<dbReference type="PANTHER" id="PTHR28553:SF2">
    <property type="entry name" value="NEUROPEPTIDE W"/>
    <property type="match status" value="1"/>
</dbReference>
<dbReference type="PANTHER" id="PTHR28553">
    <property type="entry name" value="NEUROPEPTIDE B"/>
    <property type="match status" value="1"/>
</dbReference>
<gene>
    <name evidence="9" type="primary">LOC102842441</name>
</gene>
<organism evidence="8 9">
    <name type="scientific">Chrysochloris asiatica</name>
    <name type="common">Cape golden mole</name>
    <dbReference type="NCBI Taxonomy" id="185453"/>
    <lineage>
        <taxon>Eukaryota</taxon>
        <taxon>Metazoa</taxon>
        <taxon>Chordata</taxon>
        <taxon>Craniata</taxon>
        <taxon>Vertebrata</taxon>
        <taxon>Euteleostomi</taxon>
        <taxon>Mammalia</taxon>
        <taxon>Eutheria</taxon>
        <taxon>Afrotheria</taxon>
        <taxon>Chrysochloridae</taxon>
        <taxon>Chrysochlorinae</taxon>
        <taxon>Chrysochloris</taxon>
    </lineage>
</organism>
<name>A0A9B0U169_CHRAS</name>
<dbReference type="GO" id="GO:0005576">
    <property type="term" value="C:extracellular region"/>
    <property type="evidence" value="ECO:0007669"/>
    <property type="project" value="UniProtKB-SubCell"/>
</dbReference>
<dbReference type="Proteomes" id="UP000504623">
    <property type="component" value="Unplaced"/>
</dbReference>
<evidence type="ECO:0000256" key="1">
    <source>
        <dbReference type="ARBA" id="ARBA00004613"/>
    </source>
</evidence>
<evidence type="ECO:0000256" key="7">
    <source>
        <dbReference type="SAM" id="MobiDB-lite"/>
    </source>
</evidence>
<evidence type="ECO:0000256" key="5">
    <source>
        <dbReference type="ARBA" id="ARBA00022729"/>
    </source>
</evidence>
<dbReference type="InterPro" id="IPR013297">
    <property type="entry name" value="Neuropept_BW_pre"/>
</dbReference>
<dbReference type="Pfam" id="PF15180">
    <property type="entry name" value="NPBW"/>
    <property type="match status" value="1"/>
</dbReference>
<feature type="region of interest" description="Disordered" evidence="7">
    <location>
        <begin position="147"/>
        <end position="180"/>
    </location>
</feature>
<dbReference type="GO" id="GO:0001664">
    <property type="term" value="F:G protein-coupled receptor binding"/>
    <property type="evidence" value="ECO:0007669"/>
    <property type="project" value="InterPro"/>
</dbReference>
<keyword evidence="4" id="KW-0165">Cleavage on pair of basic residues</keyword>
<dbReference type="AlphaFoldDB" id="A0A9B0U169"/>
<dbReference type="PRINTS" id="PR01888">
    <property type="entry name" value="NROPEPTIDEBW"/>
</dbReference>
<feature type="region of interest" description="Disordered" evidence="7">
    <location>
        <begin position="307"/>
        <end position="376"/>
    </location>
</feature>
<evidence type="ECO:0000313" key="8">
    <source>
        <dbReference type="Proteomes" id="UP000504623"/>
    </source>
</evidence>
<keyword evidence="8" id="KW-1185">Reference proteome</keyword>
<keyword evidence="3" id="KW-0964">Secreted</keyword>
<protein>
    <submittedName>
        <fullName evidence="9">Uncharacterized protein LOC102842441</fullName>
    </submittedName>
</protein>
<dbReference type="OrthoDB" id="9942334at2759"/>
<comment type="similarity">
    <text evidence="2">Belongs to the neuropeptide B/W family.</text>
</comment>
<dbReference type="GeneID" id="102842441"/>
<keyword evidence="6" id="KW-0527">Neuropeptide</keyword>
<dbReference type="GO" id="GO:0007218">
    <property type="term" value="P:neuropeptide signaling pathway"/>
    <property type="evidence" value="ECO:0007669"/>
    <property type="project" value="UniProtKB-KW"/>
</dbReference>
<dbReference type="GO" id="GO:0007631">
    <property type="term" value="P:feeding behavior"/>
    <property type="evidence" value="ECO:0007669"/>
    <property type="project" value="TreeGrafter"/>
</dbReference>
<evidence type="ECO:0000256" key="6">
    <source>
        <dbReference type="ARBA" id="ARBA00023320"/>
    </source>
</evidence>
<sequence length="376" mass="39449">MCHPCLSLPALQPQKGPIQPVPRPKEVRSKTALQEAVDVRVLVRGRGMPGLGQGTLGGRPLYRLPLLLLMVLLAAPAGAWYKHMASPRYRTVGRAAGLLLGLGRSPYRWRRSWDTLTPGALGLGVSLQEPSVREAVVQLPSGVQKLREAARGSSQAELPVRAPGSPRTPKPEPRQDTHSWALAAPSRYMRERAFEEIPPAHHTLSPAQAAGPSPSLAVEGLAEGCKLKAQREAPYSLRLPKEHLGGGCGAWALEGSKGVVRTRLSLLLTLPLPLPLPHGELAWLALPGPQEPATTPLLGRRGIEARVGVGGGPALGTSGPRAEGRGRGGSGGGAAARAQAEARGDGSRTESPPRTPVPADTSSAPPPAPRMVGDVR</sequence>
<accession>A0A9B0U169</accession>
<evidence type="ECO:0000256" key="4">
    <source>
        <dbReference type="ARBA" id="ARBA00022685"/>
    </source>
</evidence>
<reference evidence="9" key="1">
    <citation type="submission" date="2025-08" db="UniProtKB">
        <authorList>
            <consortium name="RefSeq"/>
        </authorList>
    </citation>
    <scope>IDENTIFICATION</scope>
    <source>
        <tissue evidence="9">Spleen</tissue>
    </source>
</reference>
<evidence type="ECO:0000256" key="2">
    <source>
        <dbReference type="ARBA" id="ARBA00005292"/>
    </source>
</evidence>
<evidence type="ECO:0000256" key="3">
    <source>
        <dbReference type="ARBA" id="ARBA00022525"/>
    </source>
</evidence>
<evidence type="ECO:0000313" key="9">
    <source>
        <dbReference type="RefSeq" id="XP_006874017.1"/>
    </source>
</evidence>
<dbReference type="RefSeq" id="XP_006874017.1">
    <property type="nucleotide sequence ID" value="XM_006873955.1"/>
</dbReference>